<accession>A0AAV0AZN3</accession>
<comment type="caution">
    <text evidence="2">The sequence shown here is derived from an EMBL/GenBank/DDBJ whole genome shotgun (WGS) entry which is preliminary data.</text>
</comment>
<evidence type="ECO:0000313" key="2">
    <source>
        <dbReference type="EMBL" id="CAH7676088.1"/>
    </source>
</evidence>
<keyword evidence="1" id="KW-0812">Transmembrane</keyword>
<name>A0AAV0AZN3_PHAPC</name>
<dbReference type="AlphaFoldDB" id="A0AAV0AZN3"/>
<keyword evidence="1" id="KW-0472">Membrane</keyword>
<protein>
    <submittedName>
        <fullName evidence="2">Expressed protein</fullName>
    </submittedName>
</protein>
<gene>
    <name evidence="2" type="ORF">PPACK8108_LOCUS11186</name>
</gene>
<organism evidence="2 3">
    <name type="scientific">Phakopsora pachyrhizi</name>
    <name type="common">Asian soybean rust disease fungus</name>
    <dbReference type="NCBI Taxonomy" id="170000"/>
    <lineage>
        <taxon>Eukaryota</taxon>
        <taxon>Fungi</taxon>
        <taxon>Dikarya</taxon>
        <taxon>Basidiomycota</taxon>
        <taxon>Pucciniomycotina</taxon>
        <taxon>Pucciniomycetes</taxon>
        <taxon>Pucciniales</taxon>
        <taxon>Phakopsoraceae</taxon>
        <taxon>Phakopsora</taxon>
    </lineage>
</organism>
<sequence>MGFFTIHLNLALREEDECWLSSRTNFRPSSALVFLFPVFNLTIIGLRFYLGPSSFVSQSLFMYYFLFYLLHFIFLFEKNLIAPSKHG</sequence>
<evidence type="ECO:0000313" key="3">
    <source>
        <dbReference type="Proteomes" id="UP001153365"/>
    </source>
</evidence>
<feature type="transmembrane region" description="Helical" evidence="1">
    <location>
        <begin position="31"/>
        <end position="50"/>
    </location>
</feature>
<dbReference type="Proteomes" id="UP001153365">
    <property type="component" value="Unassembled WGS sequence"/>
</dbReference>
<dbReference type="EMBL" id="CALTRL010002582">
    <property type="protein sequence ID" value="CAH7676088.1"/>
    <property type="molecule type" value="Genomic_DNA"/>
</dbReference>
<feature type="transmembrane region" description="Helical" evidence="1">
    <location>
        <begin position="56"/>
        <end position="76"/>
    </location>
</feature>
<keyword evidence="1" id="KW-1133">Transmembrane helix</keyword>
<keyword evidence="3" id="KW-1185">Reference proteome</keyword>
<proteinExistence type="predicted"/>
<reference evidence="2" key="1">
    <citation type="submission" date="2022-06" db="EMBL/GenBank/DDBJ databases">
        <authorList>
            <consortium name="SYNGENTA / RWTH Aachen University"/>
        </authorList>
    </citation>
    <scope>NUCLEOTIDE SEQUENCE</scope>
</reference>
<evidence type="ECO:0000256" key="1">
    <source>
        <dbReference type="SAM" id="Phobius"/>
    </source>
</evidence>